<dbReference type="PANTHER" id="PTHR33112:SF16">
    <property type="entry name" value="HETEROKARYON INCOMPATIBILITY DOMAIN-CONTAINING PROTEIN"/>
    <property type="match status" value="1"/>
</dbReference>
<evidence type="ECO:0000259" key="1">
    <source>
        <dbReference type="Pfam" id="PF06985"/>
    </source>
</evidence>
<dbReference type="AlphaFoldDB" id="M2RNL0"/>
<dbReference type="Pfam" id="PF06985">
    <property type="entry name" value="HET"/>
    <property type="match status" value="1"/>
</dbReference>
<reference evidence="2 3" key="1">
    <citation type="journal article" date="2012" name="Proc. Natl. Acad. Sci. U.S.A.">
        <title>Comparative genomics of Ceriporiopsis subvermispora and Phanerochaete chrysosporium provide insight into selective ligninolysis.</title>
        <authorList>
            <person name="Fernandez-Fueyo E."/>
            <person name="Ruiz-Duenas F.J."/>
            <person name="Ferreira P."/>
            <person name="Floudas D."/>
            <person name="Hibbett D.S."/>
            <person name="Canessa P."/>
            <person name="Larrondo L.F."/>
            <person name="James T.Y."/>
            <person name="Seelenfreund D."/>
            <person name="Lobos S."/>
            <person name="Polanco R."/>
            <person name="Tello M."/>
            <person name="Honda Y."/>
            <person name="Watanabe T."/>
            <person name="Watanabe T."/>
            <person name="Ryu J.S."/>
            <person name="Kubicek C.P."/>
            <person name="Schmoll M."/>
            <person name="Gaskell J."/>
            <person name="Hammel K.E."/>
            <person name="St John F.J."/>
            <person name="Vanden Wymelenberg A."/>
            <person name="Sabat G."/>
            <person name="Splinter BonDurant S."/>
            <person name="Syed K."/>
            <person name="Yadav J.S."/>
            <person name="Doddapaneni H."/>
            <person name="Subramanian V."/>
            <person name="Lavin J.L."/>
            <person name="Oguiza J.A."/>
            <person name="Perez G."/>
            <person name="Pisabarro A.G."/>
            <person name="Ramirez L."/>
            <person name="Santoyo F."/>
            <person name="Master E."/>
            <person name="Coutinho P.M."/>
            <person name="Henrissat B."/>
            <person name="Lombard V."/>
            <person name="Magnuson J.K."/>
            <person name="Kuees U."/>
            <person name="Hori C."/>
            <person name="Igarashi K."/>
            <person name="Samejima M."/>
            <person name="Held B.W."/>
            <person name="Barry K.W."/>
            <person name="LaButti K.M."/>
            <person name="Lapidus A."/>
            <person name="Lindquist E.A."/>
            <person name="Lucas S.M."/>
            <person name="Riley R."/>
            <person name="Salamov A.A."/>
            <person name="Hoffmeister D."/>
            <person name="Schwenk D."/>
            <person name="Hadar Y."/>
            <person name="Yarden O."/>
            <person name="de Vries R.P."/>
            <person name="Wiebenga A."/>
            <person name="Stenlid J."/>
            <person name="Eastwood D."/>
            <person name="Grigoriev I.V."/>
            <person name="Berka R.M."/>
            <person name="Blanchette R.A."/>
            <person name="Kersten P."/>
            <person name="Martinez A.T."/>
            <person name="Vicuna R."/>
            <person name="Cullen D."/>
        </authorList>
    </citation>
    <scope>NUCLEOTIDE SEQUENCE [LARGE SCALE GENOMIC DNA]</scope>
    <source>
        <strain evidence="2 3">B</strain>
    </source>
</reference>
<keyword evidence="3" id="KW-1185">Reference proteome</keyword>
<name>M2RNL0_CERS8</name>
<dbReference type="Proteomes" id="UP000016930">
    <property type="component" value="Unassembled WGS sequence"/>
</dbReference>
<evidence type="ECO:0000313" key="3">
    <source>
        <dbReference type="Proteomes" id="UP000016930"/>
    </source>
</evidence>
<organism evidence="2 3">
    <name type="scientific">Ceriporiopsis subvermispora (strain B)</name>
    <name type="common">White-rot fungus</name>
    <name type="synonym">Gelatoporia subvermispora</name>
    <dbReference type="NCBI Taxonomy" id="914234"/>
    <lineage>
        <taxon>Eukaryota</taxon>
        <taxon>Fungi</taxon>
        <taxon>Dikarya</taxon>
        <taxon>Basidiomycota</taxon>
        <taxon>Agaricomycotina</taxon>
        <taxon>Agaricomycetes</taxon>
        <taxon>Polyporales</taxon>
        <taxon>Gelatoporiaceae</taxon>
        <taxon>Gelatoporia</taxon>
    </lineage>
</organism>
<dbReference type="EMBL" id="KB445793">
    <property type="protein sequence ID" value="EMD40027.1"/>
    <property type="molecule type" value="Genomic_DNA"/>
</dbReference>
<feature type="domain" description="Heterokaryon incompatibility" evidence="1">
    <location>
        <begin position="58"/>
        <end position="144"/>
    </location>
</feature>
<gene>
    <name evidence="2" type="ORF">CERSUDRAFT_122132</name>
</gene>
<dbReference type="OrthoDB" id="3226657at2759"/>
<dbReference type="HOGENOM" id="CLU_020536_0_0_1"/>
<dbReference type="PANTHER" id="PTHR33112">
    <property type="entry name" value="DOMAIN PROTEIN, PUTATIVE-RELATED"/>
    <property type="match status" value="1"/>
</dbReference>
<protein>
    <recommendedName>
        <fullName evidence="1">Heterokaryon incompatibility domain-containing protein</fullName>
    </recommendedName>
</protein>
<accession>M2RNL0</accession>
<proteinExistence type="predicted"/>
<evidence type="ECO:0000313" key="2">
    <source>
        <dbReference type="EMBL" id="EMD40027.1"/>
    </source>
</evidence>
<dbReference type="STRING" id="914234.M2RNL0"/>
<dbReference type="InterPro" id="IPR010730">
    <property type="entry name" value="HET"/>
</dbReference>
<sequence>MATHTTIYDLPLAQLEGHIVDISQHATPCHHRLVDCVQFLEHSKLRIDEFHDFPHVEYSAISYVWRGRPDPGAHRRKTFTVAGAEAADPITIDVLRHACAASTQHNVRYIWLDRLCIIQTKKQDKPWQIREMFRIYQQCARCIVLPDGLCRLVSLSDETDWIHRGWTLQEAIAPRNVVVLFTWRLGAGILSTGGEYGLQATGHVTLVIPGSSAITDLSVVIDACAVGYFVFAMRTPEGLPSTFSQTRKLKSAILGICTPNVAAFATAMSNSFSEEARCHAIWRSALMRTSSRPVDMVFSIMGLFGISLDPRAFDESDRRGATVALARAILENGKSASWLGIAFRLPPAPQLSIFPVFPQTSVAGKALVRIGDDLLDVADWVDIEYPSPGPPSLKSQLPEGNMDDAGYLQFRGRCAYAAQISEDQAQQCSAQYISEDHDHTNPRVYPVTDANGTKWEISVHQTGSTGPLAFVVFLGWFDEYHPGVTRVPDKNIKLIIVKEHALERYHLHSFVSISSTLQDWVAAWPERDFCVGGPTSSNHNAIRTVKRSPERTSEVERIVESGRSHRRTYIETMWDNDLA</sequence>